<keyword evidence="4" id="KW-1185">Reference proteome</keyword>
<dbReference type="InterPro" id="IPR001844">
    <property type="entry name" value="Cpn60/GroEL"/>
</dbReference>
<dbReference type="Gene3D" id="3.30.260.10">
    <property type="entry name" value="TCP-1-like chaperonin intermediate domain"/>
    <property type="match status" value="1"/>
</dbReference>
<accession>A0AAV9A0G1</accession>
<name>A0AAV9A0G1_ACOGR</name>
<dbReference type="Gene3D" id="3.50.7.10">
    <property type="entry name" value="GroEL"/>
    <property type="match status" value="1"/>
</dbReference>
<organism evidence="3 4">
    <name type="scientific">Acorus gramineus</name>
    <name type="common">Dwarf sweet flag</name>
    <dbReference type="NCBI Taxonomy" id="55184"/>
    <lineage>
        <taxon>Eukaryota</taxon>
        <taxon>Viridiplantae</taxon>
        <taxon>Streptophyta</taxon>
        <taxon>Embryophyta</taxon>
        <taxon>Tracheophyta</taxon>
        <taxon>Spermatophyta</taxon>
        <taxon>Magnoliopsida</taxon>
        <taxon>Liliopsida</taxon>
        <taxon>Acoraceae</taxon>
        <taxon>Acorus</taxon>
    </lineage>
</organism>
<keyword evidence="2" id="KW-0143">Chaperone</keyword>
<protein>
    <submittedName>
        <fullName evidence="3">Uncharacterized protein</fullName>
    </submittedName>
</protein>
<reference evidence="3" key="1">
    <citation type="journal article" date="2023" name="Nat. Commun.">
        <title>Diploid and tetraploid genomes of Acorus and the evolution of monocots.</title>
        <authorList>
            <person name="Ma L."/>
            <person name="Liu K.W."/>
            <person name="Li Z."/>
            <person name="Hsiao Y.Y."/>
            <person name="Qi Y."/>
            <person name="Fu T."/>
            <person name="Tang G.D."/>
            <person name="Zhang D."/>
            <person name="Sun W.H."/>
            <person name="Liu D.K."/>
            <person name="Li Y."/>
            <person name="Chen G.Z."/>
            <person name="Liu X.D."/>
            <person name="Liao X.Y."/>
            <person name="Jiang Y.T."/>
            <person name="Yu X."/>
            <person name="Hao Y."/>
            <person name="Huang J."/>
            <person name="Zhao X.W."/>
            <person name="Ke S."/>
            <person name="Chen Y.Y."/>
            <person name="Wu W.L."/>
            <person name="Hsu J.L."/>
            <person name="Lin Y.F."/>
            <person name="Huang M.D."/>
            <person name="Li C.Y."/>
            <person name="Huang L."/>
            <person name="Wang Z.W."/>
            <person name="Zhao X."/>
            <person name="Zhong W.Y."/>
            <person name="Peng D.H."/>
            <person name="Ahmad S."/>
            <person name="Lan S."/>
            <person name="Zhang J.S."/>
            <person name="Tsai W.C."/>
            <person name="Van de Peer Y."/>
            <person name="Liu Z.J."/>
        </authorList>
    </citation>
    <scope>NUCLEOTIDE SEQUENCE</scope>
    <source>
        <strain evidence="3">SCP</strain>
    </source>
</reference>
<dbReference type="SUPFAM" id="SSF54849">
    <property type="entry name" value="GroEL-intermediate domain like"/>
    <property type="match status" value="1"/>
</dbReference>
<comment type="caution">
    <text evidence="3">The sequence shown here is derived from an EMBL/GenBank/DDBJ whole genome shotgun (WGS) entry which is preliminary data.</text>
</comment>
<dbReference type="EMBL" id="JAUJYN010000033">
    <property type="protein sequence ID" value="KAK1257798.1"/>
    <property type="molecule type" value="Genomic_DNA"/>
</dbReference>
<sequence length="131" mass="14472">MAGRPLSMRYNMCDCPYTGIFAEGCKSVAAGMNAMDLRWGITMAVDTVVGTISANREREIGELIAKAMEKVGKEGVITISQELEDPLILIHEKKITNMNALVKVLELALKEILKQPDIVPLPPEECEIRRS</sequence>
<dbReference type="PANTHER" id="PTHR45633">
    <property type="entry name" value="60 KDA HEAT SHOCK PROTEIN, MITOCHONDRIAL"/>
    <property type="match status" value="1"/>
</dbReference>
<gene>
    <name evidence="3" type="ORF">QJS04_geneDACA022564</name>
</gene>
<evidence type="ECO:0000256" key="2">
    <source>
        <dbReference type="ARBA" id="ARBA00023186"/>
    </source>
</evidence>
<evidence type="ECO:0000313" key="3">
    <source>
        <dbReference type="EMBL" id="KAK1257798.1"/>
    </source>
</evidence>
<dbReference type="Proteomes" id="UP001179952">
    <property type="component" value="Unassembled WGS sequence"/>
</dbReference>
<dbReference type="InterPro" id="IPR027409">
    <property type="entry name" value="GroEL-like_apical_dom_sf"/>
</dbReference>
<reference evidence="3" key="2">
    <citation type="submission" date="2023-06" db="EMBL/GenBank/DDBJ databases">
        <authorList>
            <person name="Ma L."/>
            <person name="Liu K.-W."/>
            <person name="Li Z."/>
            <person name="Hsiao Y.-Y."/>
            <person name="Qi Y."/>
            <person name="Fu T."/>
            <person name="Tang G."/>
            <person name="Zhang D."/>
            <person name="Sun W.-H."/>
            <person name="Liu D.-K."/>
            <person name="Li Y."/>
            <person name="Chen G.-Z."/>
            <person name="Liu X.-D."/>
            <person name="Liao X.-Y."/>
            <person name="Jiang Y.-T."/>
            <person name="Yu X."/>
            <person name="Hao Y."/>
            <person name="Huang J."/>
            <person name="Zhao X.-W."/>
            <person name="Ke S."/>
            <person name="Chen Y.-Y."/>
            <person name="Wu W.-L."/>
            <person name="Hsu J.-L."/>
            <person name="Lin Y.-F."/>
            <person name="Huang M.-D."/>
            <person name="Li C.-Y."/>
            <person name="Huang L."/>
            <person name="Wang Z.-W."/>
            <person name="Zhao X."/>
            <person name="Zhong W.-Y."/>
            <person name="Peng D.-H."/>
            <person name="Ahmad S."/>
            <person name="Lan S."/>
            <person name="Zhang J.-S."/>
            <person name="Tsai W.-C."/>
            <person name="Van De Peer Y."/>
            <person name="Liu Z.-J."/>
        </authorList>
    </citation>
    <scope>NUCLEOTIDE SEQUENCE</scope>
    <source>
        <strain evidence="3">SCP</strain>
        <tissue evidence="3">Leaves</tissue>
    </source>
</reference>
<dbReference type="GO" id="GO:0140662">
    <property type="term" value="F:ATP-dependent protein folding chaperone"/>
    <property type="evidence" value="ECO:0007669"/>
    <property type="project" value="InterPro"/>
</dbReference>
<dbReference type="InterPro" id="IPR027410">
    <property type="entry name" value="TCP-1-like_intermed_sf"/>
</dbReference>
<dbReference type="AlphaFoldDB" id="A0AAV9A0G1"/>
<evidence type="ECO:0000313" key="4">
    <source>
        <dbReference type="Proteomes" id="UP001179952"/>
    </source>
</evidence>
<proteinExistence type="inferred from homology"/>
<comment type="similarity">
    <text evidence="1">Belongs to the chaperonin (HSP60) family.</text>
</comment>
<dbReference type="GO" id="GO:0042026">
    <property type="term" value="P:protein refolding"/>
    <property type="evidence" value="ECO:0007669"/>
    <property type="project" value="InterPro"/>
</dbReference>
<evidence type="ECO:0000256" key="1">
    <source>
        <dbReference type="ARBA" id="ARBA00006607"/>
    </source>
</evidence>